<dbReference type="SUPFAM" id="SSF52777">
    <property type="entry name" value="CoA-dependent acyltransferases"/>
    <property type="match status" value="2"/>
</dbReference>
<dbReference type="SUPFAM" id="SSF56801">
    <property type="entry name" value="Acetyl-CoA synthetase-like"/>
    <property type="match status" value="1"/>
</dbReference>
<dbReference type="InterPro" id="IPR045851">
    <property type="entry name" value="AMP-bd_C_sf"/>
</dbReference>
<feature type="region of interest" description="Disordered" evidence="1">
    <location>
        <begin position="507"/>
        <end position="531"/>
    </location>
</feature>
<keyword evidence="5" id="KW-1185">Reference proteome</keyword>
<dbReference type="EMBL" id="JAAGKO020000005">
    <property type="protein sequence ID" value="MDI5962307.1"/>
    <property type="molecule type" value="Genomic_DNA"/>
</dbReference>
<dbReference type="InterPro" id="IPR020845">
    <property type="entry name" value="AMP-binding_CS"/>
</dbReference>
<dbReference type="Gene3D" id="3.40.50.12780">
    <property type="entry name" value="N-terminal domain of ligase-like"/>
    <property type="match status" value="1"/>
</dbReference>
<dbReference type="PANTHER" id="PTHR45527:SF1">
    <property type="entry name" value="FATTY ACID SYNTHASE"/>
    <property type="match status" value="1"/>
</dbReference>
<dbReference type="PANTHER" id="PTHR45527">
    <property type="entry name" value="NONRIBOSOMAL PEPTIDE SYNTHETASE"/>
    <property type="match status" value="1"/>
</dbReference>
<dbReference type="InterPro" id="IPR042099">
    <property type="entry name" value="ANL_N_sf"/>
</dbReference>
<proteinExistence type="predicted"/>
<dbReference type="RefSeq" id="WP_271324224.1">
    <property type="nucleotide sequence ID" value="NZ_JAAGKO020000005.1"/>
</dbReference>
<evidence type="ECO:0000256" key="1">
    <source>
        <dbReference type="SAM" id="MobiDB-lite"/>
    </source>
</evidence>
<comment type="caution">
    <text evidence="4">The sequence shown here is derived from an EMBL/GenBank/DDBJ whole genome shotgun (WGS) entry which is preliminary data.</text>
</comment>
<dbReference type="Gene3D" id="3.30.300.30">
    <property type="match status" value="1"/>
</dbReference>
<evidence type="ECO:0000313" key="5">
    <source>
        <dbReference type="Proteomes" id="UP001156398"/>
    </source>
</evidence>
<gene>
    <name evidence="4" type="ORF">POF43_006190</name>
</gene>
<dbReference type="Pfam" id="PF00501">
    <property type="entry name" value="AMP-binding"/>
    <property type="match status" value="1"/>
</dbReference>
<dbReference type="InterPro" id="IPR001242">
    <property type="entry name" value="Condensation_dom"/>
</dbReference>
<evidence type="ECO:0000313" key="4">
    <source>
        <dbReference type="EMBL" id="MDI5962307.1"/>
    </source>
</evidence>
<name>A0ABT6VV04_9ACTN</name>
<dbReference type="InterPro" id="IPR023213">
    <property type="entry name" value="CAT-like_dom_sf"/>
</dbReference>
<feature type="compositionally biased region" description="Basic and acidic residues" evidence="1">
    <location>
        <begin position="518"/>
        <end position="527"/>
    </location>
</feature>
<protein>
    <submittedName>
        <fullName evidence="4">AMP-binding protein</fullName>
    </submittedName>
</protein>
<organism evidence="4 5">
    <name type="scientific">Streptantibioticus silvisoli</name>
    <dbReference type="NCBI Taxonomy" id="2705255"/>
    <lineage>
        <taxon>Bacteria</taxon>
        <taxon>Bacillati</taxon>
        <taxon>Actinomycetota</taxon>
        <taxon>Actinomycetes</taxon>
        <taxon>Kitasatosporales</taxon>
        <taxon>Streptomycetaceae</taxon>
        <taxon>Streptantibioticus</taxon>
    </lineage>
</organism>
<dbReference type="Proteomes" id="UP001156398">
    <property type="component" value="Unassembled WGS sequence"/>
</dbReference>
<evidence type="ECO:0000259" key="2">
    <source>
        <dbReference type="Pfam" id="PF00501"/>
    </source>
</evidence>
<dbReference type="Pfam" id="PF00668">
    <property type="entry name" value="Condensation"/>
    <property type="match status" value="1"/>
</dbReference>
<accession>A0ABT6VV04</accession>
<feature type="domain" description="Condensation" evidence="3">
    <location>
        <begin position="538"/>
        <end position="954"/>
    </location>
</feature>
<sequence>MIGPLVHSSLLRRGAAVVAVGADGEDVTGSGLHAAAAGLAARLRAAGAGPGAAVAIALPQTVGQVAALVAVLYTGADFVFVDPDQPPARNADFMAAVRPACVLGGAAGRAAEVFAGCEAEHLPVQPPLPGAVPDAEPSFTPSGYFVQTSGTTGRPKVLRVDGRALENRLRWGQGVYPLGLDDVVLSTSRPGFDFYVWELLAPLVFGAKLVLTSRLEAASAKDLLDRCVAEKATAVHFFPRMLDEFSALAAASPGGLALRWVFSGGAALPVDTLATARSALPGAVVLNQYGPAECCVDVTFLDCRTWNGGNGTSRTGTVPIGRPIDGTSVRVVDAMLRPVPPGTTGEILIGGIAAETTRVVSGQDASRPAFVALEEGGTTRTVYRTGDYGHVDEAGLLHYSGRQDTQFKINGARVDLSEVAAAVRGIDGVGDCHVYPAESGTGEVALGVVIESAELTKSECRRRLAGALPLFMVPTRIDVVERLPRTPKLEIDVAGLREMFPARGIDRARGGAPATAAPRRDGADTARTRPGAARIRPASLAEQRLIGMRQAEGRPPHQTVANHLRIRGELDLPRLEHAFRELVARHPMLRTTYAFHGDRLMAVEHERPAPDAVEIRSTTGVRDEEVLRAFVQEEFEREILRFCDPDRHSTVRAVVYRHAPDLFSLLLVLDHIAVDERSKAMLQSELAVLYRGDGAGLPAAVPYDPARLAQEFPPAREIPELVACASPPPPRILPSPDPVADPAAFTADTVRFDFGPDAPERVGRVCGRLKCTRFEFLIATFFRALKHYGGQDDVALLVPVDSRNTVEDFEAVGFFQNLMPLRSRIPADADLATVIADSKHGVRAALAYRDFPIDRVIAQFRDDSVTQARRNPIWQMLFTYSSDGVDANWRLEGLDVQDVPMWRGEVGLELHIELSDTPAGLTGSLDFARGALDNAAATRIGALWTRAVHWALEEAEALTPVR</sequence>
<dbReference type="PROSITE" id="PS00455">
    <property type="entry name" value="AMP_BINDING"/>
    <property type="match status" value="1"/>
</dbReference>
<dbReference type="InterPro" id="IPR000873">
    <property type="entry name" value="AMP-dep_synth/lig_dom"/>
</dbReference>
<reference evidence="4 5" key="1">
    <citation type="submission" date="2023-05" db="EMBL/GenBank/DDBJ databases">
        <title>Streptantibioticus silvisoli sp. nov., acidotolerant actinomycetes 1 from pine litter.</title>
        <authorList>
            <person name="Swiecimska M."/>
            <person name="Golinska P."/>
            <person name="Sangal V."/>
            <person name="Wachnowicz B."/>
            <person name="Goodfellow M."/>
        </authorList>
    </citation>
    <scope>NUCLEOTIDE SEQUENCE [LARGE SCALE GENOMIC DNA]</scope>
    <source>
        <strain evidence="4 5">SL54</strain>
    </source>
</reference>
<evidence type="ECO:0000259" key="3">
    <source>
        <dbReference type="Pfam" id="PF00668"/>
    </source>
</evidence>
<dbReference type="Gene3D" id="3.30.559.10">
    <property type="entry name" value="Chloramphenicol acetyltransferase-like domain"/>
    <property type="match status" value="1"/>
</dbReference>
<dbReference type="Gene3D" id="3.30.559.30">
    <property type="entry name" value="Nonribosomal peptide synthetase, condensation domain"/>
    <property type="match status" value="1"/>
</dbReference>
<feature type="domain" description="AMP-dependent synthetase/ligase" evidence="2">
    <location>
        <begin position="18"/>
        <end position="351"/>
    </location>
</feature>